<proteinExistence type="predicted"/>
<accession>A0A2S2NX71</accession>
<evidence type="ECO:0000313" key="1">
    <source>
        <dbReference type="EMBL" id="MBY21765.1"/>
    </source>
</evidence>
<sequence>MLPEVTDSINDFEEFFAMLIKQYQESYENSATIFNTGFVVADDREKYGYSLTFKKLKSNFVVNNENYMSYLVRLKKQGYVGFHQIYHTSMYKIRKHYYDPVDYKIDMDIHQEDFEPRFHELRSMDKVSMENINLTF</sequence>
<dbReference type="AlphaFoldDB" id="A0A2S2NX71"/>
<protein>
    <submittedName>
        <fullName evidence="1">Uncharacterized protein</fullName>
    </submittedName>
</protein>
<gene>
    <name evidence="1" type="ORF">g.26316</name>
</gene>
<organism evidence="1">
    <name type="scientific">Schizaphis graminum</name>
    <name type="common">Green bug aphid</name>
    <dbReference type="NCBI Taxonomy" id="13262"/>
    <lineage>
        <taxon>Eukaryota</taxon>
        <taxon>Metazoa</taxon>
        <taxon>Ecdysozoa</taxon>
        <taxon>Arthropoda</taxon>
        <taxon>Hexapoda</taxon>
        <taxon>Insecta</taxon>
        <taxon>Pterygota</taxon>
        <taxon>Neoptera</taxon>
        <taxon>Paraneoptera</taxon>
        <taxon>Hemiptera</taxon>
        <taxon>Sternorrhyncha</taxon>
        <taxon>Aphidomorpha</taxon>
        <taxon>Aphidoidea</taxon>
        <taxon>Aphididae</taxon>
        <taxon>Aphidini</taxon>
        <taxon>Schizaphis</taxon>
    </lineage>
</organism>
<name>A0A2S2NX71_SCHGA</name>
<reference evidence="1" key="1">
    <citation type="submission" date="2018-04" db="EMBL/GenBank/DDBJ databases">
        <title>Transcriptome of Schizaphis graminum biotype I.</title>
        <authorList>
            <person name="Scully E.D."/>
            <person name="Geib S.M."/>
            <person name="Palmer N.A."/>
            <person name="Koch K."/>
            <person name="Bradshaw J."/>
            <person name="Heng-Moss T."/>
            <person name="Sarath G."/>
        </authorList>
    </citation>
    <scope>NUCLEOTIDE SEQUENCE</scope>
</reference>
<dbReference type="EMBL" id="GGMR01009146">
    <property type="protein sequence ID" value="MBY21765.1"/>
    <property type="molecule type" value="Transcribed_RNA"/>
</dbReference>